<feature type="transmembrane region" description="Helical" evidence="7">
    <location>
        <begin position="527"/>
        <end position="546"/>
    </location>
</feature>
<feature type="transmembrane region" description="Helical" evidence="7">
    <location>
        <begin position="177"/>
        <end position="200"/>
    </location>
</feature>
<dbReference type="EMBL" id="BOMQ01000030">
    <property type="protein sequence ID" value="GIE49195.1"/>
    <property type="molecule type" value="Genomic_DNA"/>
</dbReference>
<evidence type="ECO:0000256" key="2">
    <source>
        <dbReference type="ARBA" id="ARBA00010157"/>
    </source>
</evidence>
<evidence type="ECO:0000256" key="6">
    <source>
        <dbReference type="ARBA" id="ARBA00023136"/>
    </source>
</evidence>
<feature type="transmembrane region" description="Helical" evidence="7">
    <location>
        <begin position="631"/>
        <end position="654"/>
    </location>
</feature>
<feature type="transmembrane region" description="Helical" evidence="7">
    <location>
        <begin position="553"/>
        <end position="574"/>
    </location>
</feature>
<feature type="transmembrane region" description="Helical" evidence="7">
    <location>
        <begin position="660"/>
        <end position="680"/>
    </location>
</feature>
<dbReference type="PROSITE" id="PS50156">
    <property type="entry name" value="SSD"/>
    <property type="match status" value="2"/>
</dbReference>
<feature type="transmembrane region" description="Helical" evidence="7">
    <location>
        <begin position="207"/>
        <end position="227"/>
    </location>
</feature>
<dbReference type="Gene3D" id="1.20.1640.10">
    <property type="entry name" value="Multidrug efflux transporter AcrB transmembrane domain"/>
    <property type="match status" value="2"/>
</dbReference>
<evidence type="ECO:0000256" key="5">
    <source>
        <dbReference type="ARBA" id="ARBA00022989"/>
    </source>
</evidence>
<sequence length="718" mass="73883">MFDRWGRFVVRRAWWVIGGWLVGAALIIGLLPSLSDITSGDQGGFLPDSYESVQAIDLARTAFPEQATSSAVVVVKRSDGAALTPADQDRVGALATAIAGAHIPGTGQPLTGPQAVAPNKLVQLISVPVTARPTDAQGQIDAVQKTREAIRSNLAGTALSAGVAGQVAQIVDNNDTFTTAFAVVGAATLALIIVLILIIFRSPIAALLPIVVVGGVLQVSSNLIAAAGKLFGFNVDQSLQTLLLIVLYGIGTDYILFLLFRYRERLRAGVDARTAMVDAVARVGEVITSAAAAVIVAFLVLLLATFGGFGSLGPALAIAVFVMLITGLTLVPAVVGLIGPATFWPSKAWRREPTGTAFVRIGAALGRRPAVAAAASGLVLIALASGTLLFKADYDFAAGFPSTTESAKAAADLQRGFPQGALDPTEAYLTTRDGGALTAAQLDQFAAAAARVSGVGGVQPPVKATAGTVARYSLLLTVSPASNEAITLLHDHLRDDLHAAAPPGTKVLVGGSTAIYADINSANTRDLSVILPVAALLIAIILALLLRSVVAPLYLVLAVLLNFAATLGAAIYLFQGAAGKPGVTFQLPIILYLFVLAIGTDYNILMIARLREEARAGNEPRAAAALGVQHAGPSVAAAGLILAGTFAVLTLAPVSFLQQIGFSVATGILLSAFVMSMFLVPSLTALLGHAAWWPGHGDVKRGGPEPAPVEHPVPVESN</sequence>
<feature type="domain" description="SSD" evidence="8">
    <location>
        <begin position="230"/>
        <end position="337"/>
    </location>
</feature>
<dbReference type="Proteomes" id="UP000647172">
    <property type="component" value="Unassembled WGS sequence"/>
</dbReference>
<dbReference type="SUPFAM" id="SSF82866">
    <property type="entry name" value="Multidrug efflux transporter AcrB transmembrane domain"/>
    <property type="match status" value="2"/>
</dbReference>
<gene>
    <name evidence="9" type="primary">actII-3</name>
    <name evidence="9" type="ORF">Ani05nite_27290</name>
</gene>
<dbReference type="InterPro" id="IPR004869">
    <property type="entry name" value="MMPL_dom"/>
</dbReference>
<feature type="transmembrane region" description="Helical" evidence="7">
    <location>
        <begin position="12"/>
        <end position="31"/>
    </location>
</feature>
<keyword evidence="3" id="KW-1003">Cell membrane</keyword>
<evidence type="ECO:0000256" key="3">
    <source>
        <dbReference type="ARBA" id="ARBA00022475"/>
    </source>
</evidence>
<evidence type="ECO:0000313" key="10">
    <source>
        <dbReference type="Proteomes" id="UP000647172"/>
    </source>
</evidence>
<feature type="transmembrane region" description="Helical" evidence="7">
    <location>
        <begin position="589"/>
        <end position="610"/>
    </location>
</feature>
<dbReference type="AlphaFoldDB" id="A0A919JGY7"/>
<dbReference type="InterPro" id="IPR000731">
    <property type="entry name" value="SSD"/>
</dbReference>
<evidence type="ECO:0000259" key="8">
    <source>
        <dbReference type="PROSITE" id="PS50156"/>
    </source>
</evidence>
<keyword evidence="10" id="KW-1185">Reference proteome</keyword>
<keyword evidence="5 7" id="KW-1133">Transmembrane helix</keyword>
<accession>A0A919JGY7</accession>
<feature type="transmembrane region" description="Helical" evidence="7">
    <location>
        <begin position="239"/>
        <end position="262"/>
    </location>
</feature>
<protein>
    <submittedName>
        <fullName evidence="9">Membrane protein ActII-3</fullName>
    </submittedName>
</protein>
<evidence type="ECO:0000313" key="9">
    <source>
        <dbReference type="EMBL" id="GIE49195.1"/>
    </source>
</evidence>
<dbReference type="PANTHER" id="PTHR33406">
    <property type="entry name" value="MEMBRANE PROTEIN MJ1562-RELATED"/>
    <property type="match status" value="1"/>
</dbReference>
<dbReference type="PANTHER" id="PTHR33406:SF6">
    <property type="entry name" value="MEMBRANE PROTEIN YDGH-RELATED"/>
    <property type="match status" value="1"/>
</dbReference>
<feature type="transmembrane region" description="Helical" evidence="7">
    <location>
        <begin position="315"/>
        <end position="341"/>
    </location>
</feature>
<name>A0A919JGY7_9ACTN</name>
<dbReference type="RefSeq" id="WP_203768400.1">
    <property type="nucleotide sequence ID" value="NZ_BAAAYJ010000079.1"/>
</dbReference>
<comment type="caution">
    <text evidence="9">The sequence shown here is derived from an EMBL/GenBank/DDBJ whole genome shotgun (WGS) entry which is preliminary data.</text>
</comment>
<feature type="domain" description="SSD" evidence="8">
    <location>
        <begin position="556"/>
        <end position="685"/>
    </location>
</feature>
<keyword evidence="6 7" id="KW-0472">Membrane</keyword>
<reference evidence="9" key="1">
    <citation type="submission" date="2021-01" db="EMBL/GenBank/DDBJ databases">
        <title>Whole genome shotgun sequence of Actinoplanes nipponensis NBRC 14063.</title>
        <authorList>
            <person name="Komaki H."/>
            <person name="Tamura T."/>
        </authorList>
    </citation>
    <scope>NUCLEOTIDE SEQUENCE</scope>
    <source>
        <strain evidence="9">NBRC 14063</strain>
    </source>
</reference>
<organism evidence="9 10">
    <name type="scientific">Actinoplanes nipponensis</name>
    <dbReference type="NCBI Taxonomy" id="135950"/>
    <lineage>
        <taxon>Bacteria</taxon>
        <taxon>Bacillati</taxon>
        <taxon>Actinomycetota</taxon>
        <taxon>Actinomycetes</taxon>
        <taxon>Micromonosporales</taxon>
        <taxon>Micromonosporaceae</taxon>
        <taxon>Actinoplanes</taxon>
    </lineage>
</organism>
<keyword evidence="4 7" id="KW-0812">Transmembrane</keyword>
<comment type="subcellular location">
    <subcellularLocation>
        <location evidence="1">Cell membrane</location>
        <topology evidence="1">Multi-pass membrane protein</topology>
    </subcellularLocation>
</comment>
<comment type="similarity">
    <text evidence="2">Belongs to the resistance-nodulation-cell division (RND) (TC 2.A.6) family. MmpL subfamily.</text>
</comment>
<dbReference type="GO" id="GO:0005886">
    <property type="term" value="C:plasma membrane"/>
    <property type="evidence" value="ECO:0007669"/>
    <property type="project" value="UniProtKB-SubCell"/>
</dbReference>
<evidence type="ECO:0000256" key="7">
    <source>
        <dbReference type="SAM" id="Phobius"/>
    </source>
</evidence>
<dbReference type="Pfam" id="PF03176">
    <property type="entry name" value="MMPL"/>
    <property type="match status" value="2"/>
</dbReference>
<dbReference type="InterPro" id="IPR050545">
    <property type="entry name" value="Mycobact_MmpL"/>
</dbReference>
<feature type="transmembrane region" description="Helical" evidence="7">
    <location>
        <begin position="370"/>
        <end position="390"/>
    </location>
</feature>
<proteinExistence type="inferred from homology"/>
<evidence type="ECO:0000256" key="1">
    <source>
        <dbReference type="ARBA" id="ARBA00004651"/>
    </source>
</evidence>
<feature type="transmembrane region" description="Helical" evidence="7">
    <location>
        <begin position="283"/>
        <end position="309"/>
    </location>
</feature>
<evidence type="ECO:0000256" key="4">
    <source>
        <dbReference type="ARBA" id="ARBA00022692"/>
    </source>
</evidence>